<keyword evidence="3" id="KW-1185">Reference proteome</keyword>
<feature type="region of interest" description="Disordered" evidence="1">
    <location>
        <begin position="1"/>
        <end position="47"/>
    </location>
</feature>
<gene>
    <name evidence="2" type="ORF">STRIP9103_01114</name>
</gene>
<dbReference type="Proteomes" id="UP000010411">
    <property type="component" value="Unassembled WGS sequence"/>
</dbReference>
<name>L1KXQ8_9ACTN</name>
<proteinExistence type="predicted"/>
<dbReference type="AlphaFoldDB" id="L1KXQ8"/>
<reference evidence="2 3" key="1">
    <citation type="submission" date="2012-11" db="EMBL/GenBank/DDBJ databases">
        <authorList>
            <person name="Huguet-Tapia J.C."/>
            <person name="Durkin A.S."/>
            <person name="Pettis G.S."/>
            <person name="Badger J.H."/>
        </authorList>
    </citation>
    <scope>NUCLEOTIDE SEQUENCE [LARGE SCALE GENOMIC DNA]</scope>
    <source>
        <strain evidence="2 3">91-03</strain>
    </source>
</reference>
<comment type="caution">
    <text evidence="2">The sequence shown here is derived from an EMBL/GenBank/DDBJ whole genome shotgun (WGS) entry which is preliminary data.</text>
</comment>
<accession>L1KXQ8</accession>
<dbReference type="PATRIC" id="fig|698759.3.peg.3763"/>
<feature type="compositionally biased region" description="Polar residues" evidence="1">
    <location>
        <begin position="1"/>
        <end position="10"/>
    </location>
</feature>
<evidence type="ECO:0000313" key="3">
    <source>
        <dbReference type="Proteomes" id="UP000010411"/>
    </source>
</evidence>
<protein>
    <submittedName>
        <fullName evidence="2">Uncharacterized protein</fullName>
    </submittedName>
</protein>
<evidence type="ECO:0000256" key="1">
    <source>
        <dbReference type="SAM" id="MobiDB-lite"/>
    </source>
</evidence>
<sequence length="47" mass="5128">MGRVRTTLSGRNPRHPTGGRGRVRSGRPPAGRPRTGERRPGQTGSHR</sequence>
<organism evidence="2 3">
    <name type="scientific">Streptomyces ipomoeae 91-03</name>
    <dbReference type="NCBI Taxonomy" id="698759"/>
    <lineage>
        <taxon>Bacteria</taxon>
        <taxon>Bacillati</taxon>
        <taxon>Actinomycetota</taxon>
        <taxon>Actinomycetes</taxon>
        <taxon>Kitasatosporales</taxon>
        <taxon>Streptomycetaceae</taxon>
        <taxon>Streptomyces</taxon>
    </lineage>
</organism>
<dbReference type="EMBL" id="AEJC01000277">
    <property type="protein sequence ID" value="EKX65621.1"/>
    <property type="molecule type" value="Genomic_DNA"/>
</dbReference>
<evidence type="ECO:0000313" key="2">
    <source>
        <dbReference type="EMBL" id="EKX65621.1"/>
    </source>
</evidence>